<evidence type="ECO:0000256" key="1">
    <source>
        <dbReference type="ARBA" id="ARBA00022603"/>
    </source>
</evidence>
<keyword evidence="5" id="KW-1185">Reference proteome</keyword>
<dbReference type="Proteomes" id="UP000064201">
    <property type="component" value="Chromosome"/>
</dbReference>
<protein>
    <submittedName>
        <fullName evidence="4">SAM-dependent methyltransferase</fullName>
    </submittedName>
</protein>
<gene>
    <name evidence="4" type="ORF">TVD_03120</name>
</gene>
<dbReference type="GO" id="GO:0008757">
    <property type="term" value="F:S-adenosylmethionine-dependent methyltransferase activity"/>
    <property type="evidence" value="ECO:0007669"/>
    <property type="project" value="TreeGrafter"/>
</dbReference>
<dbReference type="EMBL" id="CP011367">
    <property type="protein sequence ID" value="AKJ94423.1"/>
    <property type="molecule type" value="Genomic_DNA"/>
</dbReference>
<dbReference type="STRING" id="106634.TVD_03120"/>
<reference evidence="4 5" key="1">
    <citation type="submission" date="2015-04" db="EMBL/GenBank/DDBJ databases">
        <title>Complete Sequence for the Genome of the Thioalkalivibrio versutus D301.</title>
        <authorList>
            <person name="Mu T."/>
            <person name="Zhou J."/>
            <person name="Xu X."/>
        </authorList>
    </citation>
    <scope>NUCLEOTIDE SEQUENCE [LARGE SCALE GENOMIC DNA]</scope>
    <source>
        <strain evidence="4 5">D301</strain>
    </source>
</reference>
<proteinExistence type="predicted"/>
<dbReference type="InterPro" id="IPR002935">
    <property type="entry name" value="SAM_O-MeTrfase"/>
</dbReference>
<evidence type="ECO:0000256" key="3">
    <source>
        <dbReference type="ARBA" id="ARBA00022691"/>
    </source>
</evidence>
<dbReference type="InterPro" id="IPR029063">
    <property type="entry name" value="SAM-dependent_MTases_sf"/>
</dbReference>
<evidence type="ECO:0000313" key="4">
    <source>
        <dbReference type="EMBL" id="AKJ94423.1"/>
    </source>
</evidence>
<name>A0A0G3FZN9_9GAMM</name>
<dbReference type="RefSeq" id="WP_047250789.1">
    <property type="nucleotide sequence ID" value="NZ_CP011367.1"/>
</dbReference>
<keyword evidence="3" id="KW-0949">S-adenosyl-L-methionine</keyword>
<dbReference type="AlphaFoldDB" id="A0A0G3FZN9"/>
<keyword evidence="1 4" id="KW-0489">Methyltransferase</keyword>
<dbReference type="PANTHER" id="PTHR10509">
    <property type="entry name" value="O-METHYLTRANSFERASE-RELATED"/>
    <property type="match status" value="1"/>
</dbReference>
<dbReference type="CDD" id="cd02440">
    <property type="entry name" value="AdoMet_MTases"/>
    <property type="match status" value="1"/>
</dbReference>
<dbReference type="GO" id="GO:0032259">
    <property type="term" value="P:methylation"/>
    <property type="evidence" value="ECO:0007669"/>
    <property type="project" value="UniProtKB-KW"/>
</dbReference>
<dbReference type="KEGG" id="tvr:TVD_03120"/>
<accession>A0A0G3FZN9</accession>
<organism evidence="4 5">
    <name type="scientific">Thioalkalivibrio versutus</name>
    <dbReference type="NCBI Taxonomy" id="106634"/>
    <lineage>
        <taxon>Bacteria</taxon>
        <taxon>Pseudomonadati</taxon>
        <taxon>Pseudomonadota</taxon>
        <taxon>Gammaproteobacteria</taxon>
        <taxon>Chromatiales</taxon>
        <taxon>Ectothiorhodospiraceae</taxon>
        <taxon>Thioalkalivibrio</taxon>
    </lineage>
</organism>
<keyword evidence="2 4" id="KW-0808">Transferase</keyword>
<dbReference type="OrthoDB" id="9799672at2"/>
<dbReference type="InterPro" id="IPR050362">
    <property type="entry name" value="Cation-dep_OMT"/>
</dbReference>
<dbReference type="SUPFAM" id="SSF53335">
    <property type="entry name" value="S-adenosyl-L-methionine-dependent methyltransferases"/>
    <property type="match status" value="1"/>
</dbReference>
<sequence>MSNRSIGLDEPLYRYLLEHSLRESEVLAQLRAETAGLPEANMQIAPEQGQFMALLAKLMGAQRYLEIGTFTGYSALAIALVLPEDGEVVTLDNSADWTATARRYWERAGVAGRIRLELGEARNTLQALEAAGETGRFDLAFIDADKTGYPDYFEHCLRLVRPGGLILIDNTLWHGTVADPDDQRDDTRAIRAFNDALHPDERIDLSLAPIGDGLTLARRR</sequence>
<dbReference type="Gene3D" id="3.40.50.150">
    <property type="entry name" value="Vaccinia Virus protein VP39"/>
    <property type="match status" value="1"/>
</dbReference>
<dbReference type="Pfam" id="PF01596">
    <property type="entry name" value="Methyltransf_3"/>
    <property type="match status" value="1"/>
</dbReference>
<dbReference type="PATRIC" id="fig|106634.4.peg.637"/>
<dbReference type="PANTHER" id="PTHR10509:SF14">
    <property type="entry name" value="CAFFEOYL-COA O-METHYLTRANSFERASE 3-RELATED"/>
    <property type="match status" value="1"/>
</dbReference>
<dbReference type="GO" id="GO:0008171">
    <property type="term" value="F:O-methyltransferase activity"/>
    <property type="evidence" value="ECO:0007669"/>
    <property type="project" value="InterPro"/>
</dbReference>
<evidence type="ECO:0000313" key="5">
    <source>
        <dbReference type="Proteomes" id="UP000064201"/>
    </source>
</evidence>
<evidence type="ECO:0000256" key="2">
    <source>
        <dbReference type="ARBA" id="ARBA00022679"/>
    </source>
</evidence>
<dbReference type="PROSITE" id="PS51682">
    <property type="entry name" value="SAM_OMT_I"/>
    <property type="match status" value="1"/>
</dbReference>